<dbReference type="Proteomes" id="UP000008720">
    <property type="component" value="Chromosome"/>
</dbReference>
<dbReference type="KEGG" id="mtt:Ftrac_0825"/>
<dbReference type="GO" id="GO:0052907">
    <property type="term" value="F:23S rRNA (adenine(1618)-N(6))-methyltransferase activity"/>
    <property type="evidence" value="ECO:0007669"/>
    <property type="project" value="UniProtKB-EC"/>
</dbReference>
<evidence type="ECO:0000256" key="6">
    <source>
        <dbReference type="HAMAP-Rule" id="MF_01848"/>
    </source>
</evidence>
<keyword evidence="3 6" id="KW-0489">Methyltransferase</keyword>
<dbReference type="InterPro" id="IPR029063">
    <property type="entry name" value="SAM-dependent_MTases_sf"/>
</dbReference>
<evidence type="ECO:0000313" key="8">
    <source>
        <dbReference type="Proteomes" id="UP000008720"/>
    </source>
</evidence>
<dbReference type="GO" id="GO:0005737">
    <property type="term" value="C:cytoplasm"/>
    <property type="evidence" value="ECO:0007669"/>
    <property type="project" value="UniProtKB-SubCell"/>
</dbReference>
<comment type="similarity">
    <text evidence="6">Belongs to the methyltransferase superfamily. METTL16/RlmF family.</text>
</comment>
<name>E4TSK7_MARTH</name>
<dbReference type="InterPro" id="IPR016909">
    <property type="entry name" value="rRNA_lsu_MeTfrase_F"/>
</dbReference>
<dbReference type="AlphaFoldDB" id="E4TSK7"/>
<protein>
    <recommendedName>
        <fullName evidence="6">Ribosomal RNA large subunit methyltransferase F</fullName>
        <ecNumber evidence="6">2.1.1.181</ecNumber>
    </recommendedName>
    <alternativeName>
        <fullName evidence="6">23S rRNA mA1618 methyltransferase</fullName>
    </alternativeName>
    <alternativeName>
        <fullName evidence="6">rRNA adenine N-6-methyltransferase</fullName>
    </alternativeName>
</protein>
<dbReference type="HAMAP" id="MF_01848">
    <property type="entry name" value="23SrRNA_methyltr_F"/>
    <property type="match status" value="1"/>
</dbReference>
<keyword evidence="2 6" id="KW-0698">rRNA processing</keyword>
<dbReference type="EC" id="2.1.1.181" evidence="6"/>
<dbReference type="PIRSF" id="PIRSF029038">
    <property type="entry name" value="Mtase_YbiN_prd"/>
    <property type="match status" value="1"/>
</dbReference>
<evidence type="ECO:0000313" key="7">
    <source>
        <dbReference type="EMBL" id="ADR20827.1"/>
    </source>
</evidence>
<evidence type="ECO:0000256" key="5">
    <source>
        <dbReference type="ARBA" id="ARBA00022691"/>
    </source>
</evidence>
<keyword evidence="5 6" id="KW-0949">S-adenosyl-L-methionine</keyword>
<evidence type="ECO:0000256" key="2">
    <source>
        <dbReference type="ARBA" id="ARBA00022552"/>
    </source>
</evidence>
<dbReference type="EMBL" id="CP002349">
    <property type="protein sequence ID" value="ADR20827.1"/>
    <property type="molecule type" value="Genomic_DNA"/>
</dbReference>
<evidence type="ECO:0000256" key="1">
    <source>
        <dbReference type="ARBA" id="ARBA00022490"/>
    </source>
</evidence>
<accession>E4TSK7</accession>
<dbReference type="Pfam" id="PF05971">
    <property type="entry name" value="Methyltransf_10"/>
    <property type="match status" value="1"/>
</dbReference>
<dbReference type="STRING" id="643867.Ftrac_0825"/>
<dbReference type="CDD" id="cd02440">
    <property type="entry name" value="AdoMet_MTases"/>
    <property type="match status" value="1"/>
</dbReference>
<evidence type="ECO:0000256" key="3">
    <source>
        <dbReference type="ARBA" id="ARBA00022603"/>
    </source>
</evidence>
<dbReference type="PANTHER" id="PTHR13393">
    <property type="entry name" value="SAM-DEPENDENT METHYLTRANSFERASE"/>
    <property type="match status" value="1"/>
</dbReference>
<keyword evidence="4 6" id="KW-0808">Transferase</keyword>
<evidence type="ECO:0000256" key="4">
    <source>
        <dbReference type="ARBA" id="ARBA00022679"/>
    </source>
</evidence>
<dbReference type="RefSeq" id="WP_013452978.1">
    <property type="nucleotide sequence ID" value="NC_014759.1"/>
</dbReference>
<keyword evidence="1 6" id="KW-0963">Cytoplasm</keyword>
<proteinExistence type="inferred from homology"/>
<gene>
    <name evidence="6" type="primary">rlmF</name>
    <name evidence="7" type="ordered locus">Ftrac_0825</name>
</gene>
<dbReference type="HOGENOM" id="CLU_027534_3_0_10"/>
<dbReference type="OrthoDB" id="1115728at2"/>
<dbReference type="PANTHER" id="PTHR13393:SF0">
    <property type="entry name" value="RNA N6-ADENOSINE-METHYLTRANSFERASE METTL16"/>
    <property type="match status" value="1"/>
</dbReference>
<dbReference type="eggNOG" id="COG3129">
    <property type="taxonomic scope" value="Bacteria"/>
</dbReference>
<comment type="function">
    <text evidence="6">Specifically methylates the adenine in position 1618 of 23S rRNA.</text>
</comment>
<organism evidence="7 8">
    <name type="scientific">Marivirga tractuosa (strain ATCC 23168 / DSM 4126 / NBRC 15989 / NCIMB 1408 / VKM B-1430 / H-43)</name>
    <name type="common">Microscilla tractuosa</name>
    <name type="synonym">Flexibacter tractuosus</name>
    <dbReference type="NCBI Taxonomy" id="643867"/>
    <lineage>
        <taxon>Bacteria</taxon>
        <taxon>Pseudomonadati</taxon>
        <taxon>Bacteroidota</taxon>
        <taxon>Cytophagia</taxon>
        <taxon>Cytophagales</taxon>
        <taxon>Marivirgaceae</taxon>
        <taxon>Marivirga</taxon>
    </lineage>
</organism>
<dbReference type="Gene3D" id="3.40.50.150">
    <property type="entry name" value="Vaccinia Virus protein VP39"/>
    <property type="match status" value="1"/>
</dbReference>
<dbReference type="SUPFAM" id="SSF53335">
    <property type="entry name" value="S-adenosyl-L-methionine-dependent methyltransferases"/>
    <property type="match status" value="1"/>
</dbReference>
<dbReference type="GO" id="GO:0070475">
    <property type="term" value="P:rRNA base methylation"/>
    <property type="evidence" value="ECO:0007669"/>
    <property type="project" value="TreeGrafter"/>
</dbReference>
<comment type="catalytic activity">
    <reaction evidence="6">
        <text>adenosine(1618) in 23S rRNA + S-adenosyl-L-methionine = N(6)-methyladenosine(1618) in 23S rRNA + S-adenosyl-L-homocysteine + H(+)</text>
        <dbReference type="Rhea" id="RHEA:16497"/>
        <dbReference type="Rhea" id="RHEA-COMP:10229"/>
        <dbReference type="Rhea" id="RHEA-COMP:10231"/>
        <dbReference type="ChEBI" id="CHEBI:15378"/>
        <dbReference type="ChEBI" id="CHEBI:57856"/>
        <dbReference type="ChEBI" id="CHEBI:59789"/>
        <dbReference type="ChEBI" id="CHEBI:74411"/>
        <dbReference type="ChEBI" id="CHEBI:74449"/>
        <dbReference type="EC" id="2.1.1.181"/>
    </reaction>
</comment>
<dbReference type="NCBIfam" id="NF008725">
    <property type="entry name" value="PRK11727.1"/>
    <property type="match status" value="1"/>
</dbReference>
<keyword evidence="8" id="KW-1185">Reference proteome</keyword>
<comment type="subcellular location">
    <subcellularLocation>
        <location evidence="6">Cytoplasm</location>
    </subcellularLocation>
</comment>
<reference evidence="7 8" key="1">
    <citation type="journal article" date="2011" name="Stand. Genomic Sci.">
        <title>Complete genome sequence of Marivirga tractuosa type strain (H-43).</title>
        <authorList>
            <person name="Pagani I."/>
            <person name="Chertkov O."/>
            <person name="Lapidus A."/>
            <person name="Lucas S."/>
            <person name="Del Rio T.G."/>
            <person name="Tice H."/>
            <person name="Copeland A."/>
            <person name="Cheng J.F."/>
            <person name="Nolan M."/>
            <person name="Saunders E."/>
            <person name="Pitluck S."/>
            <person name="Held B."/>
            <person name="Goodwin L."/>
            <person name="Liolios K."/>
            <person name="Ovchinikova G."/>
            <person name="Ivanova N."/>
            <person name="Mavromatis K."/>
            <person name="Pati A."/>
            <person name="Chen A."/>
            <person name="Palaniappan K."/>
            <person name="Land M."/>
            <person name="Hauser L."/>
            <person name="Jeffries C.D."/>
            <person name="Detter J.C."/>
            <person name="Han C."/>
            <person name="Tapia R."/>
            <person name="Ngatchou-Djao O.D."/>
            <person name="Rohde M."/>
            <person name="Goker M."/>
            <person name="Spring S."/>
            <person name="Sikorski J."/>
            <person name="Woyke T."/>
            <person name="Bristow J."/>
            <person name="Eisen J.A."/>
            <person name="Markowitz V."/>
            <person name="Hugenholtz P."/>
            <person name="Klenk H.P."/>
            <person name="Kyrpides N.C."/>
        </authorList>
    </citation>
    <scope>NUCLEOTIDE SEQUENCE [LARGE SCALE GENOMIC DNA]</scope>
    <source>
        <strain evidence="8">ATCC 23168 / DSM 4126 / NBRC 15989 / NCIMB 1408 / VKM B-1430 / H-43</strain>
    </source>
</reference>
<dbReference type="InterPro" id="IPR010286">
    <property type="entry name" value="METTL16/RlmF"/>
</dbReference>
<sequence length="309" mass="35180">MPTPQKSSLHPNSPFNKRYDLESLAKTLPELEAFVFTNQYDSQTIDFADPKAVKALNKALLLQHYDLKYWDIPEGYLCPPIPGRADYLFQIDEFLTKKRKGVEVKGDLIRCLDIGTGASCIYPILGSQQFGWNFVASEIDPKAAASAEKIITENPKLEGKVEIRKQYKSSDIFKGIVKKHEYYDVSICNPPFHSSAEEAEKGTTRKLKNLKKFRKDKKPTLNFGGKSNELWTEGGELKFITNMAVQSKYHSHSVRWFTTLVSKSSNLKRIYDAIKQAGAKEIETIEMNHGNKTSRIVAWTFLHPLNNQK</sequence>